<dbReference type="PANTHER" id="PTHR33751:SF9">
    <property type="entry name" value="CYTOCHROME C4"/>
    <property type="match status" value="1"/>
</dbReference>
<dbReference type="InterPro" id="IPR009056">
    <property type="entry name" value="Cyt_c-like_dom"/>
</dbReference>
<organism evidence="10 11">
    <name type="scientific">Marilutibacter penaei</name>
    <dbReference type="NCBI Taxonomy" id="2759900"/>
    <lineage>
        <taxon>Bacteria</taxon>
        <taxon>Pseudomonadati</taxon>
        <taxon>Pseudomonadota</taxon>
        <taxon>Gammaproteobacteria</taxon>
        <taxon>Lysobacterales</taxon>
        <taxon>Lysobacteraceae</taxon>
        <taxon>Marilutibacter</taxon>
    </lineage>
</organism>
<sequence>MRPLTIAASLALTTALALGAARAQDEAADTTPAPAPEPAAPAAAAPTAPTAALQGDAEQGRMLTYTCQGCHGITGYKNAYPSYRVPKVGGQSAEYLANALHEYQKGTRHHPTMQAQAESFSDQDIADIAAFLSSIK</sequence>
<reference evidence="10 11" key="1">
    <citation type="submission" date="2020-07" db="EMBL/GenBank/DDBJ databases">
        <authorList>
            <person name="Xu S."/>
            <person name="Li A."/>
        </authorList>
    </citation>
    <scope>NUCLEOTIDE SEQUENCE [LARGE SCALE GENOMIC DNA]</scope>
    <source>
        <strain evidence="10 11">SG-8</strain>
    </source>
</reference>
<evidence type="ECO:0000313" key="10">
    <source>
        <dbReference type="EMBL" id="MBB1087623.1"/>
    </source>
</evidence>
<feature type="region of interest" description="Disordered" evidence="7">
    <location>
        <begin position="23"/>
        <end position="55"/>
    </location>
</feature>
<comment type="caution">
    <text evidence="10">The sequence shown here is derived from an EMBL/GenBank/DDBJ whole genome shotgun (WGS) entry which is preliminary data.</text>
</comment>
<evidence type="ECO:0000256" key="8">
    <source>
        <dbReference type="SAM" id="SignalP"/>
    </source>
</evidence>
<evidence type="ECO:0000256" key="7">
    <source>
        <dbReference type="SAM" id="MobiDB-lite"/>
    </source>
</evidence>
<keyword evidence="3 6" id="KW-0479">Metal-binding</keyword>
<gene>
    <name evidence="10" type="ORF">H4F99_03870</name>
</gene>
<evidence type="ECO:0000256" key="3">
    <source>
        <dbReference type="ARBA" id="ARBA00022723"/>
    </source>
</evidence>
<dbReference type="Gene3D" id="1.10.760.10">
    <property type="entry name" value="Cytochrome c-like domain"/>
    <property type="match status" value="1"/>
</dbReference>
<dbReference type="RefSeq" id="WP_182668487.1">
    <property type="nucleotide sequence ID" value="NZ_JACHTE010000002.1"/>
</dbReference>
<evidence type="ECO:0000256" key="2">
    <source>
        <dbReference type="ARBA" id="ARBA00022617"/>
    </source>
</evidence>
<dbReference type="GO" id="GO:0020037">
    <property type="term" value="F:heme binding"/>
    <property type="evidence" value="ECO:0007669"/>
    <property type="project" value="InterPro"/>
</dbReference>
<evidence type="ECO:0000256" key="1">
    <source>
        <dbReference type="ARBA" id="ARBA00022448"/>
    </source>
</evidence>
<keyword evidence="8" id="KW-0732">Signal</keyword>
<name>A0A7W3U290_9GAMM</name>
<dbReference type="PANTHER" id="PTHR33751">
    <property type="entry name" value="CBB3-TYPE CYTOCHROME C OXIDASE SUBUNIT FIXP"/>
    <property type="match status" value="1"/>
</dbReference>
<proteinExistence type="predicted"/>
<dbReference type="SUPFAM" id="SSF46626">
    <property type="entry name" value="Cytochrome c"/>
    <property type="match status" value="1"/>
</dbReference>
<feature type="compositionally biased region" description="Low complexity" evidence="7">
    <location>
        <begin position="40"/>
        <end position="52"/>
    </location>
</feature>
<dbReference type="Proteomes" id="UP000552587">
    <property type="component" value="Unassembled WGS sequence"/>
</dbReference>
<dbReference type="InterPro" id="IPR050597">
    <property type="entry name" value="Cytochrome_c_Oxidase_Subunit"/>
</dbReference>
<evidence type="ECO:0000256" key="4">
    <source>
        <dbReference type="ARBA" id="ARBA00022982"/>
    </source>
</evidence>
<feature type="signal peptide" evidence="8">
    <location>
        <begin position="1"/>
        <end position="23"/>
    </location>
</feature>
<dbReference type="InterPro" id="IPR036909">
    <property type="entry name" value="Cyt_c-like_dom_sf"/>
</dbReference>
<accession>A0A7W3U290</accession>
<evidence type="ECO:0000256" key="5">
    <source>
        <dbReference type="ARBA" id="ARBA00023004"/>
    </source>
</evidence>
<keyword evidence="2 6" id="KW-0349">Heme</keyword>
<evidence type="ECO:0000256" key="6">
    <source>
        <dbReference type="PROSITE-ProRule" id="PRU00433"/>
    </source>
</evidence>
<dbReference type="GO" id="GO:0009055">
    <property type="term" value="F:electron transfer activity"/>
    <property type="evidence" value="ECO:0007669"/>
    <property type="project" value="InterPro"/>
</dbReference>
<dbReference type="PROSITE" id="PS51007">
    <property type="entry name" value="CYTC"/>
    <property type="match status" value="1"/>
</dbReference>
<feature type="chain" id="PRO_5030875832" evidence="8">
    <location>
        <begin position="24"/>
        <end position="136"/>
    </location>
</feature>
<feature type="domain" description="Cytochrome c" evidence="9">
    <location>
        <begin position="55"/>
        <end position="136"/>
    </location>
</feature>
<dbReference type="AlphaFoldDB" id="A0A7W3U290"/>
<dbReference type="EMBL" id="JACHTE010000002">
    <property type="protein sequence ID" value="MBB1087623.1"/>
    <property type="molecule type" value="Genomic_DNA"/>
</dbReference>
<keyword evidence="4" id="KW-0249">Electron transport</keyword>
<keyword evidence="11" id="KW-1185">Reference proteome</keyword>
<keyword evidence="5 6" id="KW-0408">Iron</keyword>
<dbReference type="Pfam" id="PF00034">
    <property type="entry name" value="Cytochrom_C"/>
    <property type="match status" value="1"/>
</dbReference>
<evidence type="ECO:0000259" key="9">
    <source>
        <dbReference type="PROSITE" id="PS51007"/>
    </source>
</evidence>
<evidence type="ECO:0000313" key="11">
    <source>
        <dbReference type="Proteomes" id="UP000552587"/>
    </source>
</evidence>
<dbReference type="GO" id="GO:0046872">
    <property type="term" value="F:metal ion binding"/>
    <property type="evidence" value="ECO:0007669"/>
    <property type="project" value="UniProtKB-KW"/>
</dbReference>
<keyword evidence="1" id="KW-0813">Transport</keyword>
<protein>
    <submittedName>
        <fullName evidence="10">C-type cytochrome</fullName>
    </submittedName>
</protein>